<evidence type="ECO:0000313" key="2">
    <source>
        <dbReference type="EMBL" id="MBK4214552.1"/>
    </source>
</evidence>
<comment type="caution">
    <text evidence="2">The sequence shown here is derived from an EMBL/GenBank/DDBJ whole genome shotgun (WGS) entry which is preliminary data.</text>
</comment>
<dbReference type="InterPro" id="IPR005625">
    <property type="entry name" value="PepSY-ass_TM"/>
</dbReference>
<dbReference type="AlphaFoldDB" id="A0A934SFP8"/>
<feature type="transmembrane region" description="Helical" evidence="1">
    <location>
        <begin position="364"/>
        <end position="389"/>
    </location>
</feature>
<keyword evidence="1" id="KW-0472">Membrane</keyword>
<dbReference type="Pfam" id="PF03929">
    <property type="entry name" value="PepSY_TM"/>
    <property type="match status" value="1"/>
</dbReference>
<feature type="transmembrane region" description="Helical" evidence="1">
    <location>
        <begin position="29"/>
        <end position="51"/>
    </location>
</feature>
<protein>
    <submittedName>
        <fullName evidence="2">PepSY domain-containing protein</fullName>
    </submittedName>
</protein>
<keyword evidence="3" id="KW-1185">Reference proteome</keyword>
<keyword evidence="1" id="KW-1133">Transmembrane helix</keyword>
<accession>A0A934SFP8</accession>
<dbReference type="PANTHER" id="PTHR34219">
    <property type="entry name" value="IRON-REGULATED INNER MEMBRANE PROTEIN-RELATED"/>
    <property type="match status" value="1"/>
</dbReference>
<evidence type="ECO:0000313" key="3">
    <source>
        <dbReference type="Proteomes" id="UP000640485"/>
    </source>
</evidence>
<reference evidence="2" key="1">
    <citation type="submission" date="2021-01" db="EMBL/GenBank/DDBJ databases">
        <title>Paracoccus amoyensis sp. nov., isolated from the surface seawater along the coast of Xiamen Island, China.</title>
        <authorList>
            <person name="Lyu L."/>
        </authorList>
    </citation>
    <scope>NUCLEOTIDE SEQUENCE</scope>
    <source>
        <strain evidence="2">MJ17</strain>
    </source>
</reference>
<evidence type="ECO:0000256" key="1">
    <source>
        <dbReference type="SAM" id="Phobius"/>
    </source>
</evidence>
<dbReference type="EMBL" id="JAEPRQ010000001">
    <property type="protein sequence ID" value="MBK4214552.1"/>
    <property type="molecule type" value="Genomic_DNA"/>
</dbReference>
<dbReference type="PANTHER" id="PTHR34219:SF1">
    <property type="entry name" value="PEPSY DOMAIN-CONTAINING PROTEIN"/>
    <property type="match status" value="1"/>
</dbReference>
<dbReference type="Proteomes" id="UP000640485">
    <property type="component" value="Unassembled WGS sequence"/>
</dbReference>
<gene>
    <name evidence="2" type="ORF">JJJ17_01290</name>
</gene>
<dbReference type="RefSeq" id="WP_200683222.1">
    <property type="nucleotide sequence ID" value="NZ_JAEPRQ010000001.1"/>
</dbReference>
<proteinExistence type="predicted"/>
<organism evidence="2 3">
    <name type="scientific">Paracoccus caeni</name>
    <dbReference type="NCBI Taxonomy" id="657651"/>
    <lineage>
        <taxon>Bacteria</taxon>
        <taxon>Pseudomonadati</taxon>
        <taxon>Pseudomonadota</taxon>
        <taxon>Alphaproteobacteria</taxon>
        <taxon>Rhodobacterales</taxon>
        <taxon>Paracoccaceae</taxon>
        <taxon>Paracoccus</taxon>
    </lineage>
</organism>
<feature type="transmembrane region" description="Helical" evidence="1">
    <location>
        <begin position="165"/>
        <end position="186"/>
    </location>
</feature>
<sequence>MSQIDTAAPARSSARTDANWRPFLIRLHFYIGLFIGPFIFIAALTGLLYVLTPQIENRLYADALFTDSTGPSQNLTAQAEAARTYLDDSLDVSAIRPATGPGTTTRILFSDASLAASENRTLFVDPATLEIKGDLTTYGTSGILPFRIALDYLHRNLMLGEFGRYYSELAASWLWVAVLGGVILWATGPSRRRPVAQMPPPQRRRWLHATIGVSLSVILIFISFTGLTWSQQGGARIDALRGVLGWTTPSVSTTLDGVAQPEAGHHDHGHGDHPIDMREDRLDQLDAVAQAAQAAGIDSPMFEIRLPKPEQAWLVREYDRSWPTQVDTVALHPDTMEVTSRADFASFTLIPKLIRWGIDAHMGILFGVANQIVMALVALGLIVVIAYGYRMWWARRPVVGSRPLIESWRGMSVPHRLLWLVLAAGFGWALPVLGVSLLAFLAIDIARSALTRRAA</sequence>
<feature type="transmembrane region" description="Helical" evidence="1">
    <location>
        <begin position="417"/>
        <end position="443"/>
    </location>
</feature>
<keyword evidence="1" id="KW-0812">Transmembrane</keyword>
<feature type="transmembrane region" description="Helical" evidence="1">
    <location>
        <begin position="206"/>
        <end position="227"/>
    </location>
</feature>
<name>A0A934SFP8_9RHOB</name>